<sequence>MKKTLLMTVMFTVSMNTLATDFNGTWQLQNADNTQAKLDEAVESVAKEMNFFIRALARPALKKQTQICHQWLLQSQEDQFQWQCDTDEAMVISMAAKGSFLKKDEEGVEISGTFQRTKDSIVTILQSERGTRTNTWKMVDSNELLYSVKLESEKLPKPMTWKLNYKRN</sequence>
<protein>
    <recommendedName>
        <fullName evidence="4">Lipocalin-like protein</fullName>
    </recommendedName>
</protein>
<feature type="signal peptide" evidence="1">
    <location>
        <begin position="1"/>
        <end position="19"/>
    </location>
</feature>
<gene>
    <name evidence="2" type="ORF">O1D97_10105</name>
</gene>
<reference evidence="2" key="1">
    <citation type="submission" date="2022-12" db="EMBL/GenBank/DDBJ databases">
        <title>Marinomonas 15G1-11 sp. nov, isolated from marine algae.</title>
        <authorList>
            <person name="Butt M."/>
            <person name="Choi D.G."/>
            <person name="Kim J.M."/>
            <person name="Lee J.K."/>
            <person name="Baek J.H."/>
            <person name="Jeon C.O."/>
        </authorList>
    </citation>
    <scope>NUCLEOTIDE SEQUENCE</scope>
    <source>
        <strain evidence="2">15G1-11</strain>
    </source>
</reference>
<proteinExistence type="predicted"/>
<organism evidence="2 3">
    <name type="scientific">Marinomonas phaeophyticola</name>
    <dbReference type="NCBI Taxonomy" id="3004091"/>
    <lineage>
        <taxon>Bacteria</taxon>
        <taxon>Pseudomonadati</taxon>
        <taxon>Pseudomonadota</taxon>
        <taxon>Gammaproteobacteria</taxon>
        <taxon>Oceanospirillales</taxon>
        <taxon>Oceanospirillaceae</taxon>
        <taxon>Marinomonas</taxon>
    </lineage>
</organism>
<evidence type="ECO:0000256" key="1">
    <source>
        <dbReference type="SAM" id="SignalP"/>
    </source>
</evidence>
<evidence type="ECO:0000313" key="3">
    <source>
        <dbReference type="Proteomes" id="UP001149719"/>
    </source>
</evidence>
<dbReference type="EMBL" id="JAPUBN010000015">
    <property type="protein sequence ID" value="MCZ2721995.1"/>
    <property type="molecule type" value="Genomic_DNA"/>
</dbReference>
<keyword evidence="1" id="KW-0732">Signal</keyword>
<feature type="chain" id="PRO_5046980102" description="Lipocalin-like protein" evidence="1">
    <location>
        <begin position="20"/>
        <end position="168"/>
    </location>
</feature>
<dbReference type="RefSeq" id="WP_269125246.1">
    <property type="nucleotide sequence ID" value="NZ_JAPUBN010000015.1"/>
</dbReference>
<accession>A0ABT4JUT7</accession>
<evidence type="ECO:0000313" key="2">
    <source>
        <dbReference type="EMBL" id="MCZ2721995.1"/>
    </source>
</evidence>
<name>A0ABT4JUT7_9GAMM</name>
<dbReference type="Proteomes" id="UP001149719">
    <property type="component" value="Unassembled WGS sequence"/>
</dbReference>
<evidence type="ECO:0008006" key="4">
    <source>
        <dbReference type="Google" id="ProtNLM"/>
    </source>
</evidence>
<comment type="caution">
    <text evidence="2">The sequence shown here is derived from an EMBL/GenBank/DDBJ whole genome shotgun (WGS) entry which is preliminary data.</text>
</comment>
<keyword evidence="3" id="KW-1185">Reference proteome</keyword>